<dbReference type="GO" id="GO:0008410">
    <property type="term" value="F:CoA-transferase activity"/>
    <property type="evidence" value="ECO:0007669"/>
    <property type="project" value="TreeGrafter"/>
</dbReference>
<dbReference type="PATRIC" id="fig|1240678.4.peg.4902"/>
<dbReference type="PANTHER" id="PTHR48207">
    <property type="entry name" value="SUCCINATE--HYDROXYMETHYLGLUTARATE COA-TRANSFERASE"/>
    <property type="match status" value="1"/>
</dbReference>
<dbReference type="InterPro" id="IPR044855">
    <property type="entry name" value="CoA-Trfase_III_dom3_sf"/>
</dbReference>
<proteinExistence type="predicted"/>
<dbReference type="InterPro" id="IPR003673">
    <property type="entry name" value="CoA-Trfase_fam_III"/>
</dbReference>
<evidence type="ECO:0000313" key="2">
    <source>
        <dbReference type="EMBL" id="KIZ16094.1"/>
    </source>
</evidence>
<evidence type="ECO:0000313" key="3">
    <source>
        <dbReference type="Proteomes" id="UP000032458"/>
    </source>
</evidence>
<evidence type="ECO:0000256" key="1">
    <source>
        <dbReference type="ARBA" id="ARBA00022679"/>
    </source>
</evidence>
<keyword evidence="3" id="KW-1185">Reference proteome</keyword>
<dbReference type="InterPro" id="IPR023606">
    <property type="entry name" value="CoA-Trfase_III_dom_1_sf"/>
</dbReference>
<keyword evidence="1" id="KW-0808">Transferase</keyword>
<protein>
    <submittedName>
        <fullName evidence="2">Carnitine dehydratase</fullName>
    </submittedName>
</protein>
<reference evidence="2 3" key="1">
    <citation type="submission" date="2014-09" db="EMBL/GenBank/DDBJ databases">
        <title>Draft genome sequence of Streptomyces natalensis ATCC 27448, producer of the antifungal pimaricin.</title>
        <authorList>
            <person name="Mendes M.V."/>
            <person name="Beites T."/>
            <person name="Pires S."/>
            <person name="Santos C.L."/>
            <person name="Moradas-Ferreira P."/>
        </authorList>
    </citation>
    <scope>NUCLEOTIDE SEQUENCE [LARGE SCALE GENOMIC DNA]</scope>
    <source>
        <strain evidence="2 3">ATCC 27448</strain>
    </source>
</reference>
<organism evidence="2 3">
    <name type="scientific">Streptomyces natalensis ATCC 27448</name>
    <dbReference type="NCBI Taxonomy" id="1240678"/>
    <lineage>
        <taxon>Bacteria</taxon>
        <taxon>Bacillati</taxon>
        <taxon>Actinomycetota</taxon>
        <taxon>Actinomycetes</taxon>
        <taxon>Kitasatosporales</taxon>
        <taxon>Streptomycetaceae</taxon>
        <taxon>Streptomyces</taxon>
    </lineage>
</organism>
<sequence length="398" mass="42644">MERPEELPLSGVTVVSVEQAVAAPFATRQLADLGARVIKVERPGGGDFARRYDTTVHGQSSYFVWLNRSKDSVTLDLKTDRGRRILEQLLSEADVFVHNLAPGAIGRLGLDAQTVAERFPSLIPCAISGYGSSGPWADRKAYDLLVQCQTGLVSLTGSPQETARAGVSVADIAAGMYAYSGILTALFARATTGIARAVEVSLFEALAEWMGQPAYYTRYGGSQPPRVGTQHATIAPYGAYTAADGKDVLFSVQNEREWAALCEQFLRRPDLVDDPRFATGSARVAHREELNAIVTGRFGECDSGEVMTLLDKAGIANAGVNDVEEFLAHPVLSARGRWRDVRIPGGATVSALLPPVDLFGTTVRMGDIPAVGQHTEAILAELGYGTAEIDALRADHVI</sequence>
<dbReference type="InterPro" id="IPR050483">
    <property type="entry name" value="CoA-transferase_III_domain"/>
</dbReference>
<name>A0A0D7CIK5_9ACTN</name>
<dbReference type="Gene3D" id="3.30.1540.10">
    <property type="entry name" value="formyl-coa transferase, domain 3"/>
    <property type="match status" value="1"/>
</dbReference>
<comment type="caution">
    <text evidence="2">The sequence shown here is derived from an EMBL/GenBank/DDBJ whole genome shotgun (WGS) entry which is preliminary data.</text>
</comment>
<dbReference type="PANTHER" id="PTHR48207:SF3">
    <property type="entry name" value="SUCCINATE--HYDROXYMETHYLGLUTARATE COA-TRANSFERASE"/>
    <property type="match status" value="1"/>
</dbReference>
<gene>
    <name evidence="2" type="ORF">SNA_23025</name>
</gene>
<dbReference type="AlphaFoldDB" id="A0A0D7CIK5"/>
<accession>A0A0D7CIK5</accession>
<dbReference type="RefSeq" id="WP_030065169.1">
    <property type="nucleotide sequence ID" value="NZ_JRKI01000029.1"/>
</dbReference>
<dbReference type="Gene3D" id="3.40.50.10540">
    <property type="entry name" value="Crotonobetainyl-coa:carnitine coa-transferase, domain 1"/>
    <property type="match status" value="1"/>
</dbReference>
<dbReference type="Pfam" id="PF02515">
    <property type="entry name" value="CoA_transf_3"/>
    <property type="match status" value="1"/>
</dbReference>
<dbReference type="SUPFAM" id="SSF89796">
    <property type="entry name" value="CoA-transferase family III (CaiB/BaiF)"/>
    <property type="match status" value="1"/>
</dbReference>
<dbReference type="Proteomes" id="UP000032458">
    <property type="component" value="Unassembled WGS sequence"/>
</dbReference>
<dbReference type="EMBL" id="JRKI01000029">
    <property type="protein sequence ID" value="KIZ16094.1"/>
    <property type="molecule type" value="Genomic_DNA"/>
</dbReference>